<keyword evidence="3" id="KW-0378">Hydrolase</keyword>
<accession>A0A8S1QY71</accession>
<keyword evidence="2" id="KW-0645">Protease</keyword>
<dbReference type="GO" id="GO:0006508">
    <property type="term" value="P:proteolysis"/>
    <property type="evidence" value="ECO:0007669"/>
    <property type="project" value="UniProtKB-KW"/>
</dbReference>
<gene>
    <name evidence="7" type="ORF">PSON_ATCC_30995.1.T1260177</name>
</gene>
<name>A0A8S1QY71_9CILI</name>
<dbReference type="SMART" id="SM00230">
    <property type="entry name" value="CysPc"/>
    <property type="match status" value="1"/>
</dbReference>
<dbReference type="PROSITE" id="PS50203">
    <property type="entry name" value="CALPAIN_CAT"/>
    <property type="match status" value="1"/>
</dbReference>
<evidence type="ECO:0000313" key="8">
    <source>
        <dbReference type="Proteomes" id="UP000692954"/>
    </source>
</evidence>
<dbReference type="Proteomes" id="UP000692954">
    <property type="component" value="Unassembled WGS sequence"/>
</dbReference>
<protein>
    <recommendedName>
        <fullName evidence="6">Calpain catalytic domain-containing protein</fullName>
    </recommendedName>
</protein>
<proteinExistence type="inferred from homology"/>
<reference evidence="7" key="1">
    <citation type="submission" date="2021-01" db="EMBL/GenBank/DDBJ databases">
        <authorList>
            <consortium name="Genoscope - CEA"/>
            <person name="William W."/>
        </authorList>
    </citation>
    <scope>NUCLEOTIDE SEQUENCE</scope>
</reference>
<dbReference type="PANTHER" id="PTHR10183">
    <property type="entry name" value="CALPAIN"/>
    <property type="match status" value="1"/>
</dbReference>
<evidence type="ECO:0000313" key="7">
    <source>
        <dbReference type="EMBL" id="CAD8120538.1"/>
    </source>
</evidence>
<dbReference type="PANTHER" id="PTHR10183:SF379">
    <property type="entry name" value="CALPAIN-5"/>
    <property type="match status" value="1"/>
</dbReference>
<dbReference type="AlphaFoldDB" id="A0A8S1QY71"/>
<dbReference type="InterPro" id="IPR022684">
    <property type="entry name" value="Calpain_cysteine_protease"/>
</dbReference>
<keyword evidence="4" id="KW-0788">Thiol protease</keyword>
<comment type="similarity">
    <text evidence="1">Belongs to the peptidase C2 family.</text>
</comment>
<keyword evidence="8" id="KW-1185">Reference proteome</keyword>
<sequence>MGCTIYQQEKFDYDQSIQYLFNEPYKNNHFKQRLEICNQPEFLDETFQRINMNLSQDQKRFQPQKNYKWKRLTQQNIDHNLCHDFRYTQIRKGELNNNNFLNGLRILSFQDITIKKVFLTKSIKNNSCLILILNQQGLWQQIIIDDYLPYNMNDYPLFSYYDGNDCWVQLIEKAFAKIYGCFDKLEQIVEANEIIRDITGAPYLILDVEEFIQKVKNSQNKQWMFYLMNEKKEIFLFKKFEEKMFCLDLSRDVQQQINDFQNYQLYYIPFDPQYIQIVQQISIPIRNQQVKYVIEMKVNKQSHSFITVSQRDLKFGCKDYYGQLHMIIYDKNNGNNKELKRIYSKYQQVRDLTIECDLAIGQYLIYIEAFWDQQTDYSLNIQSYGSGQVFFKQLEKMEEKEKLELLHEMIIYHSVDQNKSIYGNDQLYSVKSQIGRYKYLLFENKTFDLTLKINLQYKLHLVMVNYPYNDLQVQQLQILPNERKLLTFQILLEKNDKHQFEVQEKDFEILERLRDNEIIEKAMKEPTQIIYRNSEMKIYNYRLEDECALVYVNDSEQKYIEQNKIKLINLSYKGNKNPGLLHIELQPKEKQLFRFYIVDRNEKQYEFECNQQYRFE</sequence>
<comment type="caution">
    <text evidence="5">Lacks conserved residue(s) required for the propagation of feature annotation.</text>
</comment>
<dbReference type="InterPro" id="IPR001300">
    <property type="entry name" value="Peptidase_C2_calpain_cat"/>
</dbReference>
<evidence type="ECO:0000256" key="3">
    <source>
        <dbReference type="ARBA" id="ARBA00022801"/>
    </source>
</evidence>
<dbReference type="Pfam" id="PF00648">
    <property type="entry name" value="Peptidase_C2"/>
    <property type="match status" value="1"/>
</dbReference>
<dbReference type="GO" id="GO:0004198">
    <property type="term" value="F:calcium-dependent cysteine-type endopeptidase activity"/>
    <property type="evidence" value="ECO:0007669"/>
    <property type="project" value="InterPro"/>
</dbReference>
<evidence type="ECO:0000256" key="2">
    <source>
        <dbReference type="ARBA" id="ARBA00022670"/>
    </source>
</evidence>
<evidence type="ECO:0000256" key="1">
    <source>
        <dbReference type="ARBA" id="ARBA00007623"/>
    </source>
</evidence>
<evidence type="ECO:0000256" key="4">
    <source>
        <dbReference type="ARBA" id="ARBA00022807"/>
    </source>
</evidence>
<comment type="caution">
    <text evidence="7">The sequence shown here is derived from an EMBL/GenBank/DDBJ whole genome shotgun (WGS) entry which is preliminary data.</text>
</comment>
<dbReference type="EMBL" id="CAJJDN010000126">
    <property type="protein sequence ID" value="CAD8120538.1"/>
    <property type="molecule type" value="Genomic_DNA"/>
</dbReference>
<evidence type="ECO:0000256" key="5">
    <source>
        <dbReference type="PROSITE-ProRule" id="PRU00239"/>
    </source>
</evidence>
<organism evidence="7 8">
    <name type="scientific">Paramecium sonneborni</name>
    <dbReference type="NCBI Taxonomy" id="65129"/>
    <lineage>
        <taxon>Eukaryota</taxon>
        <taxon>Sar</taxon>
        <taxon>Alveolata</taxon>
        <taxon>Ciliophora</taxon>
        <taxon>Intramacronucleata</taxon>
        <taxon>Oligohymenophorea</taxon>
        <taxon>Peniculida</taxon>
        <taxon>Parameciidae</taxon>
        <taxon>Paramecium</taxon>
    </lineage>
</organism>
<dbReference type="OrthoDB" id="424753at2759"/>
<feature type="domain" description="Calpain catalytic" evidence="6">
    <location>
        <begin position="41"/>
        <end position="210"/>
    </location>
</feature>
<evidence type="ECO:0000259" key="6">
    <source>
        <dbReference type="PROSITE" id="PS50203"/>
    </source>
</evidence>